<dbReference type="Proteomes" id="UP001339962">
    <property type="component" value="Unassembled WGS sequence"/>
</dbReference>
<gene>
    <name evidence="2" type="ORF">P9850_07685</name>
</gene>
<proteinExistence type="predicted"/>
<sequence length="57" mass="6360">MPIAKPSIGGISGKPKKHQCCRSKQYGPLQNVDKRFHLASSAHERLGSVRVFTRLRS</sequence>
<dbReference type="EMBL" id="JARTLI010000011">
    <property type="protein sequence ID" value="MED5051735.1"/>
    <property type="molecule type" value="Genomic_DNA"/>
</dbReference>
<reference evidence="2 3" key="1">
    <citation type="submission" date="2023-03" db="EMBL/GenBank/DDBJ databases">
        <title>Bacillus Genome Sequencing.</title>
        <authorList>
            <person name="Dunlap C."/>
        </authorList>
    </citation>
    <scope>NUCLEOTIDE SEQUENCE [LARGE SCALE GENOMIC DNA]</scope>
    <source>
        <strain evidence="2 3">NRS-38</strain>
    </source>
</reference>
<name>A0ABD5ITU8_9BACL</name>
<comment type="caution">
    <text evidence="2">The sequence shown here is derived from an EMBL/GenBank/DDBJ whole genome shotgun (WGS) entry which is preliminary data.</text>
</comment>
<accession>A0ABD5ITU8</accession>
<dbReference type="RefSeq" id="WP_159720429.1">
    <property type="nucleotide sequence ID" value="NZ_JACIDF010000009.1"/>
</dbReference>
<protein>
    <submittedName>
        <fullName evidence="2">Uncharacterized protein</fullName>
    </submittedName>
</protein>
<organism evidence="2 3">
    <name type="scientific">Anoxybacteroides rupiense</name>
    <dbReference type="NCBI Taxonomy" id="311460"/>
    <lineage>
        <taxon>Bacteria</taxon>
        <taxon>Bacillati</taxon>
        <taxon>Bacillota</taxon>
        <taxon>Bacilli</taxon>
        <taxon>Bacillales</taxon>
        <taxon>Anoxybacillaceae</taxon>
        <taxon>Anoxybacteroides</taxon>
    </lineage>
</organism>
<evidence type="ECO:0000313" key="3">
    <source>
        <dbReference type="Proteomes" id="UP001339962"/>
    </source>
</evidence>
<feature type="region of interest" description="Disordered" evidence="1">
    <location>
        <begin position="1"/>
        <end position="20"/>
    </location>
</feature>
<evidence type="ECO:0000313" key="2">
    <source>
        <dbReference type="EMBL" id="MED5051735.1"/>
    </source>
</evidence>
<evidence type="ECO:0000256" key="1">
    <source>
        <dbReference type="SAM" id="MobiDB-lite"/>
    </source>
</evidence>
<dbReference type="AlphaFoldDB" id="A0ABD5ITU8"/>